<feature type="transmembrane region" description="Helical" evidence="6">
    <location>
        <begin position="234"/>
        <end position="255"/>
    </location>
</feature>
<dbReference type="PANTHER" id="PTHR43124">
    <property type="entry name" value="PURINE EFFLUX PUMP PBUE"/>
    <property type="match status" value="1"/>
</dbReference>
<evidence type="ECO:0000256" key="5">
    <source>
        <dbReference type="ARBA" id="ARBA00023136"/>
    </source>
</evidence>
<feature type="transmembrane region" description="Helical" evidence="6">
    <location>
        <begin position="291"/>
        <end position="309"/>
    </location>
</feature>
<dbReference type="GO" id="GO:0022857">
    <property type="term" value="F:transmembrane transporter activity"/>
    <property type="evidence" value="ECO:0007669"/>
    <property type="project" value="InterPro"/>
</dbReference>
<dbReference type="GO" id="GO:0005886">
    <property type="term" value="C:plasma membrane"/>
    <property type="evidence" value="ECO:0007669"/>
    <property type="project" value="UniProtKB-SubCell"/>
</dbReference>
<feature type="transmembrane region" description="Helical" evidence="6">
    <location>
        <begin position="329"/>
        <end position="347"/>
    </location>
</feature>
<feature type="transmembrane region" description="Helical" evidence="6">
    <location>
        <begin position="126"/>
        <end position="147"/>
    </location>
</feature>
<reference evidence="8 9" key="1">
    <citation type="journal article" date="2011" name="Microbiology">
        <title>Transcriptome response to different carbon sources in Acetobacter aceti.</title>
        <authorList>
            <person name="Sakurai K."/>
            <person name="Arai H."/>
            <person name="Ishii M."/>
            <person name="Igarashi Y."/>
        </authorList>
    </citation>
    <scope>NUCLEOTIDE SEQUENCE [LARGE SCALE GENOMIC DNA]</scope>
    <source>
        <strain evidence="8 9">NBRC 14818</strain>
    </source>
</reference>
<evidence type="ECO:0000256" key="1">
    <source>
        <dbReference type="ARBA" id="ARBA00004651"/>
    </source>
</evidence>
<dbReference type="InterPro" id="IPR036259">
    <property type="entry name" value="MFS_trans_sf"/>
</dbReference>
<organism evidence="8 9">
    <name type="scientific">Acetobacter aceti NBRC 14818</name>
    <dbReference type="NCBI Taxonomy" id="887700"/>
    <lineage>
        <taxon>Bacteria</taxon>
        <taxon>Pseudomonadati</taxon>
        <taxon>Pseudomonadota</taxon>
        <taxon>Alphaproteobacteria</taxon>
        <taxon>Acetobacterales</taxon>
        <taxon>Acetobacteraceae</taxon>
        <taxon>Acetobacter</taxon>
        <taxon>Acetobacter subgen. Acetobacter</taxon>
    </lineage>
</organism>
<feature type="transmembrane region" description="Helical" evidence="6">
    <location>
        <begin position="69"/>
        <end position="88"/>
    </location>
</feature>
<keyword evidence="9" id="KW-1185">Reference proteome</keyword>
<evidence type="ECO:0000256" key="4">
    <source>
        <dbReference type="ARBA" id="ARBA00022989"/>
    </source>
</evidence>
<evidence type="ECO:0000256" key="2">
    <source>
        <dbReference type="ARBA" id="ARBA00022475"/>
    </source>
</evidence>
<accession>A0AB33IHN8</accession>
<keyword evidence="2" id="KW-1003">Cell membrane</keyword>
<dbReference type="AlphaFoldDB" id="A0AB33IHN8"/>
<protein>
    <submittedName>
        <fullName evidence="8">MFS transporter</fullName>
    </submittedName>
</protein>
<dbReference type="InterPro" id="IPR011701">
    <property type="entry name" value="MFS"/>
</dbReference>
<proteinExistence type="predicted"/>
<evidence type="ECO:0000256" key="6">
    <source>
        <dbReference type="SAM" id="Phobius"/>
    </source>
</evidence>
<gene>
    <name evidence="8" type="ORF">EMQ_1098</name>
</gene>
<dbReference type="PROSITE" id="PS50850">
    <property type="entry name" value="MFS"/>
    <property type="match status" value="1"/>
</dbReference>
<keyword evidence="5 6" id="KW-0472">Membrane</keyword>
<comment type="subcellular location">
    <subcellularLocation>
        <location evidence="1">Cell membrane</location>
        <topology evidence="1">Multi-pass membrane protein</topology>
    </subcellularLocation>
</comment>
<feature type="transmembrane region" description="Helical" evidence="6">
    <location>
        <begin position="159"/>
        <end position="180"/>
    </location>
</feature>
<evidence type="ECO:0000313" key="8">
    <source>
        <dbReference type="EMBL" id="BCK75492.1"/>
    </source>
</evidence>
<dbReference type="RefSeq" id="WP_010668137.1">
    <property type="nucleotide sequence ID" value="NZ_AP023410.1"/>
</dbReference>
<dbReference type="PANTHER" id="PTHR43124:SF8">
    <property type="entry name" value="INNER MEMBRANE TRANSPORT PROTEIN YDHP"/>
    <property type="match status" value="1"/>
</dbReference>
<dbReference type="EMBL" id="AP023410">
    <property type="protein sequence ID" value="BCK75492.1"/>
    <property type="molecule type" value="Genomic_DNA"/>
</dbReference>
<sequence>MNKALIALALGAFAIGVTEFTPMGLLPVLAHGVHSSVPQAGGLISAYAFGVMAGAPVITLFLARYPRKYALIGLMILYTVGNLTAAASQTYMELLLARVFTSFSHGAFFGLGAVEAASLVDRSKRASAVASMFMGLTIANILGVPAATWMGDTLGWRQAFMAISLLGLVAATALSLFLPLAEAGPRPNAAAELKVMVRPNVLMALGLTVIAAGAMFELYTYIVPMLETVTHAGPTLVTTALMLIGVGFSVGNIVGGKAADISLTKTLLIFFPILGLIMLVFPIAAQTPAGALIGVFVWGIACFSLTPALQMRTMQAAHEAPGLASSMNIGAFNLGNALGAALGGSVLSLGLGYFMVSALGLGLAAIGVVMVLLSSRGRLSPEAV</sequence>
<dbReference type="InterPro" id="IPR050189">
    <property type="entry name" value="MFS_Efflux_Transporters"/>
</dbReference>
<feature type="transmembrane region" description="Helical" evidence="6">
    <location>
        <begin position="94"/>
        <end position="114"/>
    </location>
</feature>
<dbReference type="Gene3D" id="1.20.1250.20">
    <property type="entry name" value="MFS general substrate transporter like domains"/>
    <property type="match status" value="2"/>
</dbReference>
<dbReference type="SUPFAM" id="SSF103473">
    <property type="entry name" value="MFS general substrate transporter"/>
    <property type="match status" value="1"/>
</dbReference>
<feature type="transmembrane region" description="Helical" evidence="6">
    <location>
        <begin position="201"/>
        <end position="222"/>
    </location>
</feature>
<keyword evidence="4 6" id="KW-1133">Transmembrane helix</keyword>
<feature type="transmembrane region" description="Helical" evidence="6">
    <location>
        <begin position="42"/>
        <end position="62"/>
    </location>
</feature>
<feature type="domain" description="Major facilitator superfamily (MFS) profile" evidence="7">
    <location>
        <begin position="4"/>
        <end position="376"/>
    </location>
</feature>
<keyword evidence="3 6" id="KW-0812">Transmembrane</keyword>
<feature type="transmembrane region" description="Helical" evidence="6">
    <location>
        <begin position="353"/>
        <end position="373"/>
    </location>
</feature>
<evidence type="ECO:0000259" key="7">
    <source>
        <dbReference type="PROSITE" id="PS50850"/>
    </source>
</evidence>
<evidence type="ECO:0000256" key="3">
    <source>
        <dbReference type="ARBA" id="ARBA00022692"/>
    </source>
</evidence>
<dbReference type="Pfam" id="PF07690">
    <property type="entry name" value="MFS_1"/>
    <property type="match status" value="1"/>
</dbReference>
<name>A0AB33IHN8_ACEAC</name>
<feature type="transmembrane region" description="Helical" evidence="6">
    <location>
        <begin position="267"/>
        <end position="285"/>
    </location>
</feature>
<dbReference type="CDD" id="cd17324">
    <property type="entry name" value="MFS_NepI_like"/>
    <property type="match status" value="1"/>
</dbReference>
<dbReference type="Proteomes" id="UP000516424">
    <property type="component" value="Chromosome"/>
</dbReference>
<dbReference type="InterPro" id="IPR020846">
    <property type="entry name" value="MFS_dom"/>
</dbReference>
<evidence type="ECO:0000313" key="9">
    <source>
        <dbReference type="Proteomes" id="UP000516424"/>
    </source>
</evidence>